<dbReference type="SUPFAM" id="SSF51126">
    <property type="entry name" value="Pectin lyase-like"/>
    <property type="match status" value="1"/>
</dbReference>
<name>A0AA40T4G3_9NOST</name>
<comment type="subcellular location">
    <subcellularLocation>
        <location evidence="1">Secreted</location>
    </subcellularLocation>
</comment>
<dbReference type="GO" id="GO:0016837">
    <property type="term" value="F:carbon-oxygen lyase activity, acting on polysaccharides"/>
    <property type="evidence" value="ECO:0007669"/>
    <property type="project" value="TreeGrafter"/>
</dbReference>
<keyword evidence="3" id="KW-0732">Signal</keyword>
<dbReference type="NCBIfam" id="NF041518">
    <property type="entry name" value="choice_anch_Q"/>
    <property type="match status" value="1"/>
</dbReference>
<keyword evidence="6" id="KW-1185">Reference proteome</keyword>
<dbReference type="PANTHER" id="PTHR40088">
    <property type="entry name" value="PECTATE LYASE (EUROFUNG)"/>
    <property type="match status" value="1"/>
</dbReference>
<organism evidence="5 6">
    <name type="scientific">Komarekiella delphini-convector SJRDD-AB1</name>
    <dbReference type="NCBI Taxonomy" id="2593771"/>
    <lineage>
        <taxon>Bacteria</taxon>
        <taxon>Bacillati</taxon>
        <taxon>Cyanobacteriota</taxon>
        <taxon>Cyanophyceae</taxon>
        <taxon>Nostocales</taxon>
        <taxon>Nostocaceae</taxon>
        <taxon>Komarekiella</taxon>
        <taxon>Komarekiella delphini-convector</taxon>
    </lineage>
</organism>
<proteinExistence type="predicted"/>
<sequence>MFLSQALAITLVISPGIGMGLKAASFGNADLNESKLTRTDTTVNFNWGKGAPTSKIGSDRLSLSTSGKTYYVSENGDDKNDGLRHTTPFRTLQRAANQVTTPGDKVYVMNGTYTRADTSKEILVIYDKHGTPTTPITFKAYHGHRPVIKSQNPYAINVVGSSYIVIDGLELVGNNDNVTLVYAQQQKDNIHNPLTNGAGIALHPSFVGGIIKQYSHHIVIRNNKISKFGAGAIGAFRTDYVTIENNLIFKNCLYSSTGANTITTLHNWNYDDNTTDYKMIIRGNTVYDNRSLIPWKVSGTIAESNGIMIDDALNTQKNSILKPYRGKTLIENNIVYNNGAAGIQVFKSPNVDVINNTTYQNSHNSTTQYLGEIAVVMTNNVRVFNNIMYAKKNGIVNHVNKADNNVKFDYNLIYNSSKFTSSEPHNIIGQNPLFVDIGYRNFSLKLGSLAIDAGTSAFNGVQAPKIDKRGASRPQDGNGNGDARIDIGAFEARSPLAAKAF</sequence>
<dbReference type="Gene3D" id="2.160.20.10">
    <property type="entry name" value="Single-stranded right-handed beta-helix, Pectin lyase-like"/>
    <property type="match status" value="1"/>
</dbReference>
<comment type="caution">
    <text evidence="5">The sequence shown here is derived from an EMBL/GenBank/DDBJ whole genome shotgun (WGS) entry which is preliminary data.</text>
</comment>
<evidence type="ECO:0000256" key="3">
    <source>
        <dbReference type="ARBA" id="ARBA00022729"/>
    </source>
</evidence>
<accession>A0AA40T4G3</accession>
<evidence type="ECO:0000313" key="5">
    <source>
        <dbReference type="EMBL" id="MBD6620503.1"/>
    </source>
</evidence>
<reference evidence="5" key="1">
    <citation type="submission" date="2019-07" db="EMBL/GenBank/DDBJ databases">
        <title>Toxilogical consequences of a new and cryptic species of cyanobacteria (Komarekiella delphini-convector) recovered from the epidermis of a bottlenose dolphin and 1500 ft. in the air.</title>
        <authorList>
            <person name="Brown A.O."/>
            <person name="Dvorak P."/>
            <person name="Villanueva C.D."/>
            <person name="Foss A.J."/>
            <person name="Garvey A.D."/>
            <person name="Gibson Q.A."/>
            <person name="Johansen J.R."/>
            <person name="Casamatta D.A."/>
        </authorList>
    </citation>
    <scope>NUCLEOTIDE SEQUENCE</scope>
    <source>
        <strain evidence="5">SJRDD-AB1</strain>
    </source>
</reference>
<feature type="region of interest" description="Disordered" evidence="4">
    <location>
        <begin position="465"/>
        <end position="485"/>
    </location>
</feature>
<protein>
    <submittedName>
        <fullName evidence="5">Right-handed parallel beta-helix repeat-containing protein</fullName>
    </submittedName>
</protein>
<evidence type="ECO:0000256" key="1">
    <source>
        <dbReference type="ARBA" id="ARBA00004613"/>
    </source>
</evidence>
<dbReference type="InterPro" id="IPR006626">
    <property type="entry name" value="PbH1"/>
</dbReference>
<keyword evidence="2" id="KW-0964">Secreted</keyword>
<dbReference type="Proteomes" id="UP001165986">
    <property type="component" value="Unassembled WGS sequence"/>
</dbReference>
<dbReference type="SMART" id="SM00710">
    <property type="entry name" value="PbH1"/>
    <property type="match status" value="6"/>
</dbReference>
<dbReference type="InterPro" id="IPR012334">
    <property type="entry name" value="Pectin_lyas_fold"/>
</dbReference>
<dbReference type="PANTHER" id="PTHR40088:SF2">
    <property type="entry name" value="SECRETED SUGAR HYDROLASE"/>
    <property type="match status" value="1"/>
</dbReference>
<dbReference type="InterPro" id="IPR059226">
    <property type="entry name" value="Choice_anch_Q_dom"/>
</dbReference>
<dbReference type="RefSeq" id="WP_191761814.1">
    <property type="nucleotide sequence ID" value="NZ_VJXY01000068.1"/>
</dbReference>
<gene>
    <name evidence="5" type="ORF">FNW02_33160</name>
</gene>
<dbReference type="InterPro" id="IPR011050">
    <property type="entry name" value="Pectin_lyase_fold/virulence"/>
</dbReference>
<evidence type="ECO:0000256" key="4">
    <source>
        <dbReference type="SAM" id="MobiDB-lite"/>
    </source>
</evidence>
<dbReference type="AlphaFoldDB" id="A0AA40T4G3"/>
<dbReference type="GO" id="GO:0005576">
    <property type="term" value="C:extracellular region"/>
    <property type="evidence" value="ECO:0007669"/>
    <property type="project" value="UniProtKB-SubCell"/>
</dbReference>
<dbReference type="InterPro" id="IPR052052">
    <property type="entry name" value="Polysaccharide_Lyase_9"/>
</dbReference>
<dbReference type="EMBL" id="VJXY01000068">
    <property type="protein sequence ID" value="MBD6620503.1"/>
    <property type="molecule type" value="Genomic_DNA"/>
</dbReference>
<evidence type="ECO:0000256" key="2">
    <source>
        <dbReference type="ARBA" id="ARBA00022525"/>
    </source>
</evidence>
<evidence type="ECO:0000313" key="6">
    <source>
        <dbReference type="Proteomes" id="UP001165986"/>
    </source>
</evidence>